<dbReference type="Pfam" id="PF01435">
    <property type="entry name" value="Peptidase_M48"/>
    <property type="match status" value="1"/>
</dbReference>
<feature type="domain" description="Peptidase M48" evidence="8">
    <location>
        <begin position="123"/>
        <end position="188"/>
    </location>
</feature>
<keyword evidence="10" id="KW-1185">Reference proteome</keyword>
<dbReference type="Gene3D" id="3.30.2010.10">
    <property type="entry name" value="Metalloproteases ('zincins'), catalytic domain"/>
    <property type="match status" value="1"/>
</dbReference>
<dbReference type="CDD" id="cd07326">
    <property type="entry name" value="M56_BlaR1_MecR1_like"/>
    <property type="match status" value="1"/>
</dbReference>
<accession>A0ABT3TWR9</accession>
<evidence type="ECO:0000256" key="5">
    <source>
        <dbReference type="ARBA" id="ARBA00023049"/>
    </source>
</evidence>
<evidence type="ECO:0000256" key="1">
    <source>
        <dbReference type="ARBA" id="ARBA00022670"/>
    </source>
</evidence>
<comment type="caution">
    <text evidence="9">The sequence shown here is derived from an EMBL/GenBank/DDBJ whole genome shotgun (WGS) entry which is preliminary data.</text>
</comment>
<evidence type="ECO:0000256" key="7">
    <source>
        <dbReference type="SAM" id="Phobius"/>
    </source>
</evidence>
<keyword evidence="7" id="KW-0812">Transmembrane</keyword>
<dbReference type="PANTHER" id="PTHR34978">
    <property type="entry name" value="POSSIBLE SENSOR-TRANSDUCER PROTEIN BLAR"/>
    <property type="match status" value="1"/>
</dbReference>
<proteinExistence type="inferred from homology"/>
<keyword evidence="4 6" id="KW-0862">Zinc</keyword>
<feature type="non-terminal residue" evidence="9">
    <location>
        <position position="234"/>
    </location>
</feature>
<dbReference type="Proteomes" id="UP001163064">
    <property type="component" value="Unassembled WGS sequence"/>
</dbReference>
<feature type="transmembrane region" description="Helical" evidence="7">
    <location>
        <begin position="35"/>
        <end position="61"/>
    </location>
</feature>
<keyword evidence="7" id="KW-0472">Membrane</keyword>
<evidence type="ECO:0000313" key="9">
    <source>
        <dbReference type="EMBL" id="MCX3061245.1"/>
    </source>
</evidence>
<evidence type="ECO:0000256" key="3">
    <source>
        <dbReference type="ARBA" id="ARBA00022801"/>
    </source>
</evidence>
<sequence>MAISVYVPFAVSALLGLFAPRLARPLPPRPAAWALACGALVTACASTVALALLAFSGIGQIPLVAEEGSWSVPALRAEDPVRTTVAVLCALALAAAAVSLARSSWRRGRSLLDTHRECRRLPGDGELAVLDDDRPQAFALPGAPGRIVVSRGMLRSLAPAERSALLAHERAHLRGRHHLFLTAWHLASSVNPMLRPLATAGAFALERWADEEAAAAVGDRAVTARAVARAALAT</sequence>
<keyword evidence="1 6" id="KW-0645">Protease</keyword>
<feature type="transmembrane region" description="Helical" evidence="7">
    <location>
        <begin position="81"/>
        <end position="101"/>
    </location>
</feature>
<dbReference type="InterPro" id="IPR052173">
    <property type="entry name" value="Beta-lactam_resp_regulator"/>
</dbReference>
<dbReference type="RefSeq" id="WP_266600447.1">
    <property type="nucleotide sequence ID" value="NZ_JAPHNL010000171.1"/>
</dbReference>
<evidence type="ECO:0000313" key="10">
    <source>
        <dbReference type="Proteomes" id="UP001163064"/>
    </source>
</evidence>
<dbReference type="InterPro" id="IPR001915">
    <property type="entry name" value="Peptidase_M48"/>
</dbReference>
<name>A0ABT3TWR9_9ACTN</name>
<protein>
    <submittedName>
        <fullName evidence="9">M56 family metallopeptidase</fullName>
    </submittedName>
</protein>
<evidence type="ECO:0000256" key="6">
    <source>
        <dbReference type="RuleBase" id="RU003983"/>
    </source>
</evidence>
<keyword evidence="3 6" id="KW-0378">Hydrolase</keyword>
<gene>
    <name evidence="9" type="ORF">OFY01_16035</name>
</gene>
<evidence type="ECO:0000256" key="4">
    <source>
        <dbReference type="ARBA" id="ARBA00022833"/>
    </source>
</evidence>
<keyword evidence="7" id="KW-1133">Transmembrane helix</keyword>
<comment type="cofactor">
    <cofactor evidence="6">
        <name>Zn(2+)</name>
        <dbReference type="ChEBI" id="CHEBI:29105"/>
    </cofactor>
    <text evidence="6">Binds 1 zinc ion per subunit.</text>
</comment>
<evidence type="ECO:0000256" key="2">
    <source>
        <dbReference type="ARBA" id="ARBA00022723"/>
    </source>
</evidence>
<reference evidence="9" key="1">
    <citation type="submission" date="2022-10" db="EMBL/GenBank/DDBJ databases">
        <title>Streptomyces beihaiensis sp. nov., a chitin degrading actinobacterium, isolated from shrimp pond soil.</title>
        <authorList>
            <person name="Xie J."/>
            <person name="Shen N."/>
        </authorList>
    </citation>
    <scope>NUCLEOTIDE SEQUENCE</scope>
    <source>
        <strain evidence="9">GXMU-J5</strain>
    </source>
</reference>
<evidence type="ECO:0000259" key="8">
    <source>
        <dbReference type="Pfam" id="PF01435"/>
    </source>
</evidence>
<keyword evidence="2" id="KW-0479">Metal-binding</keyword>
<dbReference type="PANTHER" id="PTHR34978:SF3">
    <property type="entry name" value="SLR0241 PROTEIN"/>
    <property type="match status" value="1"/>
</dbReference>
<keyword evidence="5 6" id="KW-0482">Metalloprotease</keyword>
<feature type="transmembrane region" description="Helical" evidence="7">
    <location>
        <begin position="6"/>
        <end position="23"/>
    </location>
</feature>
<comment type="similarity">
    <text evidence="6">Belongs to the peptidase M48 family.</text>
</comment>
<organism evidence="9 10">
    <name type="scientific">Streptomyces beihaiensis</name>
    <dbReference type="NCBI Taxonomy" id="2984495"/>
    <lineage>
        <taxon>Bacteria</taxon>
        <taxon>Bacillati</taxon>
        <taxon>Actinomycetota</taxon>
        <taxon>Actinomycetes</taxon>
        <taxon>Kitasatosporales</taxon>
        <taxon>Streptomycetaceae</taxon>
        <taxon>Streptomyces</taxon>
    </lineage>
</organism>
<dbReference type="EMBL" id="JAPHNL010000171">
    <property type="protein sequence ID" value="MCX3061245.1"/>
    <property type="molecule type" value="Genomic_DNA"/>
</dbReference>